<dbReference type="PANTHER" id="PTHR33021:SF289">
    <property type="entry name" value="EARLY NODULIN-LIKE PROTEIN 5-RELATED"/>
    <property type="match status" value="1"/>
</dbReference>
<evidence type="ECO:0000313" key="12">
    <source>
        <dbReference type="EMBL" id="CAK9147845.1"/>
    </source>
</evidence>
<comment type="similarity">
    <text evidence="9">Belongs to the early nodulin-like (ENODL) family.</text>
</comment>
<evidence type="ECO:0000256" key="5">
    <source>
        <dbReference type="ARBA" id="ARBA00023136"/>
    </source>
</evidence>
<dbReference type="InterPro" id="IPR003245">
    <property type="entry name" value="Phytocyanin_dom"/>
</dbReference>
<feature type="domain" description="Phytocyanin" evidence="11">
    <location>
        <begin position="29"/>
        <end position="131"/>
    </location>
</feature>
<dbReference type="GO" id="GO:0098552">
    <property type="term" value="C:side of membrane"/>
    <property type="evidence" value="ECO:0007669"/>
    <property type="project" value="UniProtKB-KW"/>
</dbReference>
<dbReference type="InterPro" id="IPR008972">
    <property type="entry name" value="Cupredoxin"/>
</dbReference>
<dbReference type="PANTHER" id="PTHR33021">
    <property type="entry name" value="BLUE COPPER PROTEIN"/>
    <property type="match status" value="1"/>
</dbReference>
<evidence type="ECO:0000256" key="6">
    <source>
        <dbReference type="ARBA" id="ARBA00023157"/>
    </source>
</evidence>
<gene>
    <name evidence="12" type="ORF">ILEXP_LOCUS15782</name>
</gene>
<accession>A0ABC8RS85</accession>
<sequence>MASLFMGICKVFVFLTFFSSLHSLTALSVEFEVGGNKGWIIPPSKNVQLYNDWASNNRFKIDDTLHFEYKKDSVMVVTQEEYEKCKSSHPIFFSNNGDTVYRLDRPGLFYFISGVAGHCERGLKMIVKVLEPETPPQSANDTAATAPSSGGVEVAAAASSPTVIMLIMSFFGALLM</sequence>
<dbReference type="EMBL" id="CAUOFW020001724">
    <property type="protein sequence ID" value="CAK9147845.1"/>
    <property type="molecule type" value="Genomic_DNA"/>
</dbReference>
<evidence type="ECO:0000256" key="1">
    <source>
        <dbReference type="ARBA" id="ARBA00004609"/>
    </source>
</evidence>
<evidence type="ECO:0000256" key="10">
    <source>
        <dbReference type="SAM" id="SignalP"/>
    </source>
</evidence>
<dbReference type="AlphaFoldDB" id="A0ABC8RS85"/>
<evidence type="ECO:0000256" key="8">
    <source>
        <dbReference type="ARBA" id="ARBA00023288"/>
    </source>
</evidence>
<feature type="signal peptide" evidence="10">
    <location>
        <begin position="1"/>
        <end position="26"/>
    </location>
</feature>
<keyword evidence="4 10" id="KW-0732">Signal</keyword>
<evidence type="ECO:0000256" key="3">
    <source>
        <dbReference type="ARBA" id="ARBA00022622"/>
    </source>
</evidence>
<proteinExistence type="inferred from homology"/>
<evidence type="ECO:0000259" key="11">
    <source>
        <dbReference type="PROSITE" id="PS51485"/>
    </source>
</evidence>
<comment type="caution">
    <text evidence="12">The sequence shown here is derived from an EMBL/GenBank/DDBJ whole genome shotgun (WGS) entry which is preliminary data.</text>
</comment>
<keyword evidence="5" id="KW-0472">Membrane</keyword>
<keyword evidence="3" id="KW-0336">GPI-anchor</keyword>
<dbReference type="GO" id="GO:0005886">
    <property type="term" value="C:plasma membrane"/>
    <property type="evidence" value="ECO:0007669"/>
    <property type="project" value="UniProtKB-SubCell"/>
</dbReference>
<evidence type="ECO:0000256" key="4">
    <source>
        <dbReference type="ARBA" id="ARBA00022729"/>
    </source>
</evidence>
<dbReference type="SUPFAM" id="SSF49503">
    <property type="entry name" value="Cupredoxins"/>
    <property type="match status" value="1"/>
</dbReference>
<evidence type="ECO:0000256" key="2">
    <source>
        <dbReference type="ARBA" id="ARBA00022475"/>
    </source>
</evidence>
<evidence type="ECO:0000313" key="13">
    <source>
        <dbReference type="Proteomes" id="UP001642360"/>
    </source>
</evidence>
<dbReference type="Proteomes" id="UP001642360">
    <property type="component" value="Unassembled WGS sequence"/>
</dbReference>
<evidence type="ECO:0000256" key="9">
    <source>
        <dbReference type="ARBA" id="ARBA00035011"/>
    </source>
</evidence>
<dbReference type="PROSITE" id="PS51485">
    <property type="entry name" value="PHYTOCYANIN"/>
    <property type="match status" value="1"/>
</dbReference>
<dbReference type="Pfam" id="PF02298">
    <property type="entry name" value="Cu_bind_like"/>
    <property type="match status" value="1"/>
</dbReference>
<evidence type="ECO:0000256" key="7">
    <source>
        <dbReference type="ARBA" id="ARBA00023180"/>
    </source>
</evidence>
<reference evidence="12 13" key="1">
    <citation type="submission" date="2024-02" db="EMBL/GenBank/DDBJ databases">
        <authorList>
            <person name="Vignale AGUSTIN F."/>
            <person name="Sosa J E."/>
            <person name="Modenutti C."/>
        </authorList>
    </citation>
    <scope>NUCLEOTIDE SEQUENCE [LARGE SCALE GENOMIC DNA]</scope>
</reference>
<dbReference type="InterPro" id="IPR041846">
    <property type="entry name" value="ENL_dom"/>
</dbReference>
<keyword evidence="13" id="KW-1185">Reference proteome</keyword>
<keyword evidence="6" id="KW-1015">Disulfide bond</keyword>
<keyword evidence="8" id="KW-0449">Lipoprotein</keyword>
<dbReference type="FunFam" id="2.60.40.420:FF:000010">
    <property type="entry name" value="Early nodulin-like protein 1"/>
    <property type="match status" value="1"/>
</dbReference>
<keyword evidence="7" id="KW-0325">Glycoprotein</keyword>
<name>A0ABC8RS85_9AQUA</name>
<dbReference type="Gene3D" id="2.60.40.420">
    <property type="entry name" value="Cupredoxins - blue copper proteins"/>
    <property type="match status" value="1"/>
</dbReference>
<feature type="chain" id="PRO_5044874276" description="Phytocyanin domain-containing protein" evidence="10">
    <location>
        <begin position="27"/>
        <end position="176"/>
    </location>
</feature>
<comment type="subcellular location">
    <subcellularLocation>
        <location evidence="1">Cell membrane</location>
        <topology evidence="1">Lipid-anchor</topology>
        <topology evidence="1">GPI-anchor</topology>
    </subcellularLocation>
</comment>
<organism evidence="12 13">
    <name type="scientific">Ilex paraguariensis</name>
    <name type="common">yerba mate</name>
    <dbReference type="NCBI Taxonomy" id="185542"/>
    <lineage>
        <taxon>Eukaryota</taxon>
        <taxon>Viridiplantae</taxon>
        <taxon>Streptophyta</taxon>
        <taxon>Embryophyta</taxon>
        <taxon>Tracheophyta</taxon>
        <taxon>Spermatophyta</taxon>
        <taxon>Magnoliopsida</taxon>
        <taxon>eudicotyledons</taxon>
        <taxon>Gunneridae</taxon>
        <taxon>Pentapetalae</taxon>
        <taxon>asterids</taxon>
        <taxon>campanulids</taxon>
        <taxon>Aquifoliales</taxon>
        <taxon>Aquifoliaceae</taxon>
        <taxon>Ilex</taxon>
    </lineage>
</organism>
<dbReference type="InterPro" id="IPR039391">
    <property type="entry name" value="Phytocyanin-like"/>
</dbReference>
<keyword evidence="2" id="KW-1003">Cell membrane</keyword>
<dbReference type="CDD" id="cd11019">
    <property type="entry name" value="OsENODL1_like"/>
    <property type="match status" value="1"/>
</dbReference>
<protein>
    <recommendedName>
        <fullName evidence="11">Phytocyanin domain-containing protein</fullName>
    </recommendedName>
</protein>